<evidence type="ECO:0000256" key="1">
    <source>
        <dbReference type="ARBA" id="ARBA00023125"/>
    </source>
</evidence>
<dbReference type="InterPro" id="IPR010982">
    <property type="entry name" value="Lambda_DNA-bd_dom_sf"/>
</dbReference>
<evidence type="ECO:0000313" key="3">
    <source>
        <dbReference type="EMBL" id="MDC3425272.1"/>
    </source>
</evidence>
<dbReference type="RefSeq" id="WP_272437080.1">
    <property type="nucleotide sequence ID" value="NZ_JAMQKB010000012.1"/>
</dbReference>
<dbReference type="Gene3D" id="1.10.260.40">
    <property type="entry name" value="lambda repressor-like DNA-binding domains"/>
    <property type="match status" value="1"/>
</dbReference>
<sequence length="137" mass="16163">MNLENIAYNIKFFREQNEWTQKQLAEILTISRSVVAKWENGSVIPDIKSLIELSSAFNISLDYLVGIHTPRKDLLKEFKRAYGSNKEMDEEIVDIIEYVLKHPAFKEQLLRMQNFSVKKQKSLHTLFQNIIDEFDRV</sequence>
<accession>A0A9X4AMC2</accession>
<name>A0A9X4AMC2_9BACI</name>
<gene>
    <name evidence="3" type="ORF">NC797_12245</name>
</gene>
<dbReference type="SUPFAM" id="SSF47413">
    <property type="entry name" value="lambda repressor-like DNA-binding domains"/>
    <property type="match status" value="1"/>
</dbReference>
<evidence type="ECO:0000259" key="2">
    <source>
        <dbReference type="PROSITE" id="PS50943"/>
    </source>
</evidence>
<dbReference type="CDD" id="cd00093">
    <property type="entry name" value="HTH_XRE"/>
    <property type="match status" value="1"/>
</dbReference>
<dbReference type="GO" id="GO:0003677">
    <property type="term" value="F:DNA binding"/>
    <property type="evidence" value="ECO:0007669"/>
    <property type="project" value="UniProtKB-KW"/>
</dbReference>
<organism evidence="3 4">
    <name type="scientific">Terrihalobacillus insolitus</name>
    <dbReference type="NCBI Taxonomy" id="2950438"/>
    <lineage>
        <taxon>Bacteria</taxon>
        <taxon>Bacillati</taxon>
        <taxon>Bacillota</taxon>
        <taxon>Bacilli</taxon>
        <taxon>Bacillales</taxon>
        <taxon>Bacillaceae</taxon>
        <taxon>Terrihalobacillus</taxon>
    </lineage>
</organism>
<dbReference type="PROSITE" id="PS50943">
    <property type="entry name" value="HTH_CROC1"/>
    <property type="match status" value="1"/>
</dbReference>
<dbReference type="PANTHER" id="PTHR46558">
    <property type="entry name" value="TRACRIPTIONAL REGULATORY PROTEIN-RELATED-RELATED"/>
    <property type="match status" value="1"/>
</dbReference>
<dbReference type="PANTHER" id="PTHR46558:SF11">
    <property type="entry name" value="HTH-TYPE TRANSCRIPTIONAL REGULATOR XRE"/>
    <property type="match status" value="1"/>
</dbReference>
<reference evidence="3" key="1">
    <citation type="submission" date="2022-06" db="EMBL/GenBank/DDBJ databases">
        <title>Aquibacillus sp. a new bacterium isolated from soil saline samples.</title>
        <authorList>
            <person name="Galisteo C."/>
            <person name="De La Haba R."/>
            <person name="Sanchez-Porro C."/>
            <person name="Ventosa A."/>
        </authorList>
    </citation>
    <scope>NUCLEOTIDE SEQUENCE</scope>
    <source>
        <strain evidence="3">3ASR75-11</strain>
    </source>
</reference>
<dbReference type="AlphaFoldDB" id="A0A9X4AMC2"/>
<protein>
    <submittedName>
        <fullName evidence="3">Helix-turn-helix transcriptional regulator</fullName>
    </submittedName>
</protein>
<evidence type="ECO:0000313" key="4">
    <source>
        <dbReference type="Proteomes" id="UP001145050"/>
    </source>
</evidence>
<dbReference type="Pfam" id="PF01381">
    <property type="entry name" value="HTH_3"/>
    <property type="match status" value="1"/>
</dbReference>
<dbReference type="Proteomes" id="UP001145050">
    <property type="component" value="Unassembled WGS sequence"/>
</dbReference>
<keyword evidence="4" id="KW-1185">Reference proteome</keyword>
<dbReference type="SMART" id="SM00530">
    <property type="entry name" value="HTH_XRE"/>
    <property type="match status" value="1"/>
</dbReference>
<keyword evidence="1" id="KW-0238">DNA-binding</keyword>
<proteinExistence type="predicted"/>
<comment type="caution">
    <text evidence="3">The sequence shown here is derived from an EMBL/GenBank/DDBJ whole genome shotgun (WGS) entry which is preliminary data.</text>
</comment>
<dbReference type="InterPro" id="IPR001387">
    <property type="entry name" value="Cro/C1-type_HTH"/>
</dbReference>
<dbReference type="EMBL" id="JAMQKB010000012">
    <property type="protein sequence ID" value="MDC3425272.1"/>
    <property type="molecule type" value="Genomic_DNA"/>
</dbReference>
<feature type="domain" description="HTH cro/C1-type" evidence="2">
    <location>
        <begin position="10"/>
        <end position="64"/>
    </location>
</feature>